<proteinExistence type="predicted"/>
<organism evidence="2 3">
    <name type="scientific">Apiospora saccharicola</name>
    <dbReference type="NCBI Taxonomy" id="335842"/>
    <lineage>
        <taxon>Eukaryota</taxon>
        <taxon>Fungi</taxon>
        <taxon>Dikarya</taxon>
        <taxon>Ascomycota</taxon>
        <taxon>Pezizomycotina</taxon>
        <taxon>Sordariomycetes</taxon>
        <taxon>Xylariomycetidae</taxon>
        <taxon>Amphisphaeriales</taxon>
        <taxon>Apiosporaceae</taxon>
        <taxon>Apiospora</taxon>
    </lineage>
</organism>
<dbReference type="Proteomes" id="UP001446871">
    <property type="component" value="Unassembled WGS sequence"/>
</dbReference>
<dbReference type="EMBL" id="JAQQWM010000006">
    <property type="protein sequence ID" value="KAK8059551.1"/>
    <property type="molecule type" value="Genomic_DNA"/>
</dbReference>
<gene>
    <name evidence="2" type="ORF">PG996_009481</name>
</gene>
<accession>A0ABR1UKV3</accession>
<protein>
    <submittedName>
        <fullName evidence="2">Uncharacterized protein</fullName>
    </submittedName>
</protein>
<reference evidence="2 3" key="1">
    <citation type="submission" date="2023-01" db="EMBL/GenBank/DDBJ databases">
        <title>Analysis of 21 Apiospora genomes using comparative genomics revels a genus with tremendous synthesis potential of carbohydrate active enzymes and secondary metabolites.</title>
        <authorList>
            <person name="Sorensen T."/>
        </authorList>
    </citation>
    <scope>NUCLEOTIDE SEQUENCE [LARGE SCALE GENOMIC DNA]</scope>
    <source>
        <strain evidence="2 3">CBS 83171</strain>
    </source>
</reference>
<feature type="region of interest" description="Disordered" evidence="1">
    <location>
        <begin position="149"/>
        <end position="171"/>
    </location>
</feature>
<evidence type="ECO:0000256" key="1">
    <source>
        <dbReference type="SAM" id="MobiDB-lite"/>
    </source>
</evidence>
<evidence type="ECO:0000313" key="2">
    <source>
        <dbReference type="EMBL" id="KAK8059551.1"/>
    </source>
</evidence>
<evidence type="ECO:0000313" key="3">
    <source>
        <dbReference type="Proteomes" id="UP001446871"/>
    </source>
</evidence>
<keyword evidence="3" id="KW-1185">Reference proteome</keyword>
<name>A0ABR1UKV3_9PEZI</name>
<comment type="caution">
    <text evidence="2">The sequence shown here is derived from an EMBL/GenBank/DDBJ whole genome shotgun (WGS) entry which is preliminary data.</text>
</comment>
<sequence>MSTCPGQWDQFRTTYERSTFRSQLPTRPRVSNAAAAAAASMFSRYGGRWCGCQSLIAAAEDVHADMCTYVDHEWSPKPGQANPSQANQPIYNPRSARVLLSFVHSDQQQLAWVRLHLSNSSLLVTRPQSQSQSATILFFETLSVLIGPEGGRESGTGESPPSSAGWWEKKPWPGRQEEYKEIQRKVLPHTPCLRRFEEDMRGRRSP</sequence>